<evidence type="ECO:0000256" key="12">
    <source>
        <dbReference type="ARBA" id="ARBA00023157"/>
    </source>
</evidence>
<organism evidence="14">
    <name type="scientific">Timema monikensis</name>
    <dbReference type="NCBI Taxonomy" id="170555"/>
    <lineage>
        <taxon>Eukaryota</taxon>
        <taxon>Metazoa</taxon>
        <taxon>Ecdysozoa</taxon>
        <taxon>Arthropoda</taxon>
        <taxon>Hexapoda</taxon>
        <taxon>Insecta</taxon>
        <taxon>Pterygota</taxon>
        <taxon>Neoptera</taxon>
        <taxon>Polyneoptera</taxon>
        <taxon>Phasmatodea</taxon>
        <taxon>Timematodea</taxon>
        <taxon>Timematoidea</taxon>
        <taxon>Timematidae</taxon>
        <taxon>Timema</taxon>
    </lineage>
</organism>
<keyword evidence="3" id="KW-0813">Transport</keyword>
<evidence type="ECO:0000256" key="9">
    <source>
        <dbReference type="ARBA" id="ARBA00022989"/>
    </source>
</evidence>
<keyword evidence="12" id="KW-1015">Disulfide bond</keyword>
<dbReference type="PANTHER" id="PTHR11616:SF320">
    <property type="entry name" value="SODIUM-DEPENDENT NORADRENALINE TRANSPORTER"/>
    <property type="match status" value="1"/>
</dbReference>
<comment type="similarity">
    <text evidence="2">Belongs to the sodium:neurotransmitter symporter (SNF) (TC 2.A.22) family.</text>
</comment>
<dbReference type="PANTHER" id="PTHR11616">
    <property type="entry name" value="SODIUM/CHLORIDE DEPENDENT TRANSPORTER"/>
    <property type="match status" value="1"/>
</dbReference>
<keyword evidence="9" id="KW-1133">Transmembrane helix</keyword>
<comment type="subcellular location">
    <subcellularLocation>
        <location evidence="1">Cell membrane</location>
        <topology evidence="1">Multi-pass membrane protein</topology>
    </subcellularLocation>
</comment>
<dbReference type="SUPFAM" id="SSF161070">
    <property type="entry name" value="SNF-like"/>
    <property type="match status" value="1"/>
</dbReference>
<dbReference type="GO" id="GO:0030424">
    <property type="term" value="C:axon"/>
    <property type="evidence" value="ECO:0007669"/>
    <property type="project" value="TreeGrafter"/>
</dbReference>
<keyword evidence="10" id="KW-0915">Sodium</keyword>
<keyword evidence="6" id="KW-0479">Metal-binding</keyword>
<dbReference type="GO" id="GO:0046872">
    <property type="term" value="F:metal ion binding"/>
    <property type="evidence" value="ECO:0007669"/>
    <property type="project" value="UniProtKB-KW"/>
</dbReference>
<name>A0A7R9HR35_9NEOP</name>
<dbReference type="GO" id="GO:0032809">
    <property type="term" value="C:neuronal cell body membrane"/>
    <property type="evidence" value="ECO:0007669"/>
    <property type="project" value="TreeGrafter"/>
</dbReference>
<evidence type="ECO:0000256" key="10">
    <source>
        <dbReference type="ARBA" id="ARBA00023053"/>
    </source>
</evidence>
<dbReference type="AlphaFoldDB" id="A0A7R9HR35"/>
<dbReference type="EMBL" id="OB795199">
    <property type="protein sequence ID" value="CAD7431845.1"/>
    <property type="molecule type" value="Genomic_DNA"/>
</dbReference>
<reference evidence="14" key="1">
    <citation type="submission" date="2020-11" db="EMBL/GenBank/DDBJ databases">
        <authorList>
            <person name="Tran Van P."/>
        </authorList>
    </citation>
    <scope>NUCLEOTIDE SEQUENCE</scope>
</reference>
<evidence type="ECO:0000313" key="14">
    <source>
        <dbReference type="EMBL" id="CAD7431845.1"/>
    </source>
</evidence>
<evidence type="ECO:0000256" key="7">
    <source>
        <dbReference type="ARBA" id="ARBA00022775"/>
    </source>
</evidence>
<evidence type="ECO:0000256" key="13">
    <source>
        <dbReference type="ARBA" id="ARBA00023180"/>
    </source>
</evidence>
<keyword evidence="11" id="KW-0472">Membrane</keyword>
<evidence type="ECO:0000256" key="5">
    <source>
        <dbReference type="ARBA" id="ARBA00022692"/>
    </source>
</evidence>
<evidence type="ECO:0000256" key="11">
    <source>
        <dbReference type="ARBA" id="ARBA00023136"/>
    </source>
</evidence>
<gene>
    <name evidence="14" type="ORF">TMSB3V08_LOCUS8565</name>
</gene>
<evidence type="ECO:0000256" key="4">
    <source>
        <dbReference type="ARBA" id="ARBA00022475"/>
    </source>
</evidence>
<dbReference type="GO" id="GO:0006865">
    <property type="term" value="P:amino acid transport"/>
    <property type="evidence" value="ECO:0007669"/>
    <property type="project" value="TreeGrafter"/>
</dbReference>
<dbReference type="Pfam" id="PF00209">
    <property type="entry name" value="SNF"/>
    <property type="match status" value="1"/>
</dbReference>
<dbReference type="GO" id="GO:0042734">
    <property type="term" value="C:presynaptic membrane"/>
    <property type="evidence" value="ECO:0007669"/>
    <property type="project" value="TreeGrafter"/>
</dbReference>
<keyword evidence="4" id="KW-1003">Cell membrane</keyword>
<sequence length="135" mass="14873">MLVVGGIPLFYMELALGQFNRKGAITCWGRLVPLFKESFHVSMRYDDGVSEYEGDSECGGDGEYKGDSDYDYDSEYEADIECNGDSEYEGLKPVETLKPKTSLTNQTLMTVGVVLISAKNTQDTSWESNPGLLGS</sequence>
<dbReference type="PROSITE" id="PS50267">
    <property type="entry name" value="NA_NEUROTRAN_SYMP_3"/>
    <property type="match status" value="1"/>
</dbReference>
<keyword evidence="5" id="KW-0812">Transmembrane</keyword>
<evidence type="ECO:0000256" key="8">
    <source>
        <dbReference type="ARBA" id="ARBA00022847"/>
    </source>
</evidence>
<accession>A0A7R9HR35</accession>
<evidence type="ECO:0000256" key="2">
    <source>
        <dbReference type="ARBA" id="ARBA00006459"/>
    </source>
</evidence>
<dbReference type="InterPro" id="IPR000175">
    <property type="entry name" value="Na/ntran_symport"/>
</dbReference>
<evidence type="ECO:0000256" key="3">
    <source>
        <dbReference type="ARBA" id="ARBA00022448"/>
    </source>
</evidence>
<protein>
    <submittedName>
        <fullName evidence="14">Uncharacterized protein</fullName>
    </submittedName>
</protein>
<keyword evidence="7" id="KW-0532">Neurotransmitter transport</keyword>
<keyword evidence="8" id="KW-0769">Symport</keyword>
<evidence type="ECO:0000256" key="6">
    <source>
        <dbReference type="ARBA" id="ARBA00022723"/>
    </source>
</evidence>
<proteinExistence type="inferred from homology"/>
<dbReference type="GO" id="GO:0005330">
    <property type="term" value="F:dopamine:sodium symporter activity"/>
    <property type="evidence" value="ECO:0007669"/>
    <property type="project" value="TreeGrafter"/>
</dbReference>
<dbReference type="GO" id="GO:0015874">
    <property type="term" value="P:norepinephrine transport"/>
    <property type="evidence" value="ECO:0007669"/>
    <property type="project" value="TreeGrafter"/>
</dbReference>
<keyword evidence="13" id="KW-0325">Glycoprotein</keyword>
<dbReference type="GO" id="GO:0051583">
    <property type="term" value="P:dopamine uptake involved in synaptic transmission"/>
    <property type="evidence" value="ECO:0007669"/>
    <property type="project" value="TreeGrafter"/>
</dbReference>
<evidence type="ECO:0000256" key="1">
    <source>
        <dbReference type="ARBA" id="ARBA00004651"/>
    </source>
</evidence>
<dbReference type="InterPro" id="IPR037272">
    <property type="entry name" value="SNS_sf"/>
</dbReference>